<accession>A0A560ME34</accession>
<dbReference type="GO" id="GO:0003677">
    <property type="term" value="F:DNA binding"/>
    <property type="evidence" value="ECO:0007669"/>
    <property type="project" value="UniProtKB-KW"/>
</dbReference>
<dbReference type="AlphaFoldDB" id="A0A560ME34"/>
<comment type="caution">
    <text evidence="2">The sequence shown here is derived from an EMBL/GenBank/DDBJ whole genome shotgun (WGS) entry which is preliminary data.</text>
</comment>
<name>A0A560ME34_9BRAD</name>
<dbReference type="Gene3D" id="1.10.10.10">
    <property type="entry name" value="Winged helix-like DNA-binding domain superfamily/Winged helix DNA-binding domain"/>
    <property type="match status" value="1"/>
</dbReference>
<reference evidence="2 3" key="1">
    <citation type="submission" date="2019-06" db="EMBL/GenBank/DDBJ databases">
        <title>Genomic Encyclopedia of Type Strains, Phase IV (KMG-V): Genome sequencing to study the core and pangenomes of soil and plant-associated prokaryotes.</title>
        <authorList>
            <person name="Whitman W."/>
        </authorList>
    </citation>
    <scope>NUCLEOTIDE SEQUENCE [LARGE SCALE GENOMIC DNA]</scope>
    <source>
        <strain evidence="2 3">BR 10355</strain>
    </source>
</reference>
<dbReference type="EMBL" id="VITY01000002">
    <property type="protein sequence ID" value="TWC05872.1"/>
    <property type="molecule type" value="Genomic_DNA"/>
</dbReference>
<protein>
    <submittedName>
        <fullName evidence="2">DNA-binding CsgD family transcriptional regulator</fullName>
    </submittedName>
</protein>
<dbReference type="InterPro" id="IPR016032">
    <property type="entry name" value="Sig_transdc_resp-reg_C-effctor"/>
</dbReference>
<dbReference type="InterPro" id="IPR000792">
    <property type="entry name" value="Tscrpt_reg_LuxR_C"/>
</dbReference>
<dbReference type="Proteomes" id="UP000321304">
    <property type="component" value="Unassembled WGS sequence"/>
</dbReference>
<gene>
    <name evidence="2" type="ORF">FBZ93_102185</name>
</gene>
<evidence type="ECO:0000259" key="1">
    <source>
        <dbReference type="SMART" id="SM00421"/>
    </source>
</evidence>
<dbReference type="InterPro" id="IPR036388">
    <property type="entry name" value="WH-like_DNA-bd_sf"/>
</dbReference>
<dbReference type="SMART" id="SM00421">
    <property type="entry name" value="HTH_LUXR"/>
    <property type="match status" value="1"/>
</dbReference>
<dbReference type="GO" id="GO:0006355">
    <property type="term" value="P:regulation of DNA-templated transcription"/>
    <property type="evidence" value="ECO:0007669"/>
    <property type="project" value="InterPro"/>
</dbReference>
<dbReference type="SUPFAM" id="SSF46894">
    <property type="entry name" value="C-terminal effector domain of the bipartite response regulators"/>
    <property type="match status" value="1"/>
</dbReference>
<evidence type="ECO:0000313" key="3">
    <source>
        <dbReference type="Proteomes" id="UP000321304"/>
    </source>
</evidence>
<organism evidence="2 3">
    <name type="scientific">Bradyrhizobium macuxiense</name>
    <dbReference type="NCBI Taxonomy" id="1755647"/>
    <lineage>
        <taxon>Bacteria</taxon>
        <taxon>Pseudomonadati</taxon>
        <taxon>Pseudomonadota</taxon>
        <taxon>Alphaproteobacteria</taxon>
        <taxon>Hyphomicrobiales</taxon>
        <taxon>Nitrobacteraceae</taxon>
        <taxon>Bradyrhizobium</taxon>
    </lineage>
</organism>
<feature type="domain" description="HTH luxR-type" evidence="1">
    <location>
        <begin position="304"/>
        <end position="361"/>
    </location>
</feature>
<proteinExistence type="predicted"/>
<keyword evidence="2" id="KW-0238">DNA-binding</keyword>
<dbReference type="RefSeq" id="WP_167528932.1">
    <property type="nucleotide sequence ID" value="NZ_VITY01000002.1"/>
</dbReference>
<evidence type="ECO:0000313" key="2">
    <source>
        <dbReference type="EMBL" id="TWC05872.1"/>
    </source>
</evidence>
<dbReference type="Pfam" id="PF00196">
    <property type="entry name" value="GerE"/>
    <property type="match status" value="1"/>
</dbReference>
<sequence>MTDIDFERIVDRIHEAAVVPDLWPDVLEDIAHAGGAHGMVMISSGSDRWSGVWNGVVMSPSIEEAFSAFISEGLSSRTETTPRLLARDHPGFVSEQDVFTLEEWERDPYRTEWNKKWGFEHACATAVHSPSGELVVFHMERLAGQPAFSRQDLDFLDRFRPHLARASLLATRWRLARMQAATEALALVDLPALAIERSGRVLVANALIEGMTDVLRWLPGDRIAMRDAAADALLRAGLSQLGSPLDKGVRSFAACRADNQDRVVVHLVSMPGEARDLFDGAVGILIVTPVTAPQAPSLALIRGLFDLSPSEARVARGIVQGQTIGDIAALHGLSRATIRNQVKAVFAKTGTHSQRDVVALLGAIPKLTVAG</sequence>
<keyword evidence="3" id="KW-1185">Reference proteome</keyword>